<evidence type="ECO:0008006" key="4">
    <source>
        <dbReference type="Google" id="ProtNLM"/>
    </source>
</evidence>
<feature type="chain" id="PRO_5046179779" description="Lipoprotein" evidence="1">
    <location>
        <begin position="28"/>
        <end position="142"/>
    </location>
</feature>
<evidence type="ECO:0000313" key="3">
    <source>
        <dbReference type="Proteomes" id="UP000609323"/>
    </source>
</evidence>
<dbReference type="PROSITE" id="PS51257">
    <property type="entry name" value="PROKAR_LIPOPROTEIN"/>
    <property type="match status" value="1"/>
</dbReference>
<reference evidence="3" key="1">
    <citation type="journal article" date="2019" name="Int. J. Syst. Evol. Microbiol.">
        <title>The Global Catalogue of Microorganisms (GCM) 10K type strain sequencing project: providing services to taxonomists for standard genome sequencing and annotation.</title>
        <authorList>
            <consortium name="The Broad Institute Genomics Platform"/>
            <consortium name="The Broad Institute Genome Sequencing Center for Infectious Disease"/>
            <person name="Wu L."/>
            <person name="Ma J."/>
        </authorList>
    </citation>
    <scope>NUCLEOTIDE SEQUENCE [LARGE SCALE GENOMIC DNA]</scope>
    <source>
        <strain evidence="3">CGMCC 1.15044</strain>
    </source>
</reference>
<dbReference type="RefSeq" id="WP_229752861.1">
    <property type="nucleotide sequence ID" value="NZ_BMHF01000022.1"/>
</dbReference>
<keyword evidence="3" id="KW-1185">Reference proteome</keyword>
<comment type="caution">
    <text evidence="2">The sequence shown here is derived from an EMBL/GenBank/DDBJ whole genome shotgun (WGS) entry which is preliminary data.</text>
</comment>
<feature type="signal peptide" evidence="1">
    <location>
        <begin position="1"/>
        <end position="27"/>
    </location>
</feature>
<dbReference type="EMBL" id="BMHF01000022">
    <property type="protein sequence ID" value="GGA51287.1"/>
    <property type="molecule type" value="Genomic_DNA"/>
</dbReference>
<sequence>MNRKTQWYLFCLLSVITMMLFIAGCNSADTAWKVYEGSAVDKSFPVPKEASKAEAALKSAKMEYVRYSVPGLKEDSKLPTAYEEEIKAWGWTEDKEEQTGSTRVFIKNNQVIQLSLQKNAFILYIPKTNDVAARSLNNTNNP</sequence>
<evidence type="ECO:0000256" key="1">
    <source>
        <dbReference type="SAM" id="SignalP"/>
    </source>
</evidence>
<name>A0ABQ1GWN3_9BACL</name>
<proteinExistence type="predicted"/>
<organism evidence="2 3">
    <name type="scientific">Paenibacillus physcomitrellae</name>
    <dbReference type="NCBI Taxonomy" id="1619311"/>
    <lineage>
        <taxon>Bacteria</taxon>
        <taxon>Bacillati</taxon>
        <taxon>Bacillota</taxon>
        <taxon>Bacilli</taxon>
        <taxon>Bacillales</taxon>
        <taxon>Paenibacillaceae</taxon>
        <taxon>Paenibacillus</taxon>
    </lineage>
</organism>
<gene>
    <name evidence="2" type="ORF">GCM10010917_40660</name>
</gene>
<keyword evidence="1" id="KW-0732">Signal</keyword>
<protein>
    <recommendedName>
        <fullName evidence="4">Lipoprotein</fullName>
    </recommendedName>
</protein>
<evidence type="ECO:0000313" key="2">
    <source>
        <dbReference type="EMBL" id="GGA51287.1"/>
    </source>
</evidence>
<dbReference type="Proteomes" id="UP000609323">
    <property type="component" value="Unassembled WGS sequence"/>
</dbReference>
<accession>A0ABQ1GWN3</accession>